<proteinExistence type="predicted"/>
<feature type="domain" description="GGDEF" evidence="2">
    <location>
        <begin position="95"/>
        <end position="228"/>
    </location>
</feature>
<dbReference type="CDD" id="cd01949">
    <property type="entry name" value="GGDEF"/>
    <property type="match status" value="1"/>
</dbReference>
<dbReference type="InterPro" id="IPR043128">
    <property type="entry name" value="Rev_trsase/Diguanyl_cyclase"/>
</dbReference>
<feature type="domain" description="EAL" evidence="1">
    <location>
        <begin position="237"/>
        <end position="506"/>
    </location>
</feature>
<dbReference type="Gene3D" id="3.20.20.450">
    <property type="entry name" value="EAL domain"/>
    <property type="match status" value="1"/>
</dbReference>
<dbReference type="PROSITE" id="PS50887">
    <property type="entry name" value="GGDEF"/>
    <property type="match status" value="1"/>
</dbReference>
<dbReference type="NCBIfam" id="TIGR00254">
    <property type="entry name" value="GGDEF"/>
    <property type="match status" value="1"/>
</dbReference>
<dbReference type="SMART" id="SM00052">
    <property type="entry name" value="EAL"/>
    <property type="match status" value="1"/>
</dbReference>
<dbReference type="PROSITE" id="PS50883">
    <property type="entry name" value="EAL"/>
    <property type="match status" value="1"/>
</dbReference>
<dbReference type="AlphaFoldDB" id="A0A1L3GQ16"/>
<dbReference type="OrthoDB" id="5386980at2"/>
<dbReference type="Gene3D" id="3.30.70.270">
    <property type="match status" value="1"/>
</dbReference>
<accession>A0A1L3GQ16</accession>
<dbReference type="SUPFAM" id="SSF141868">
    <property type="entry name" value="EAL domain-like"/>
    <property type="match status" value="1"/>
</dbReference>
<evidence type="ECO:0000259" key="1">
    <source>
        <dbReference type="PROSITE" id="PS50883"/>
    </source>
</evidence>
<evidence type="ECO:0000313" key="3">
    <source>
        <dbReference type="EMBL" id="APG27768.1"/>
    </source>
</evidence>
<dbReference type="FunFam" id="3.20.20.450:FF:000001">
    <property type="entry name" value="Cyclic di-GMP phosphodiesterase yahA"/>
    <property type="match status" value="1"/>
</dbReference>
<dbReference type="CDD" id="cd01948">
    <property type="entry name" value="EAL"/>
    <property type="match status" value="1"/>
</dbReference>
<dbReference type="STRING" id="1842532.A7E78_07920"/>
<evidence type="ECO:0000313" key="4">
    <source>
        <dbReference type="Proteomes" id="UP000182517"/>
    </source>
</evidence>
<evidence type="ECO:0000259" key="2">
    <source>
        <dbReference type="PROSITE" id="PS50887"/>
    </source>
</evidence>
<sequence length="533" mass="59871">MNRDIKATPCKVTGWINDAGAAGEAKIPREALLNSDVCDLVQGAIPLGQQVLAYKKIVERLRQIIFYDPLTNLPSWRLFNEQLAVILERAKDSRHSFAVLFFDIDRFRNVNYAFGHEAGDRLLSLFAERIGAVLDSDSILSRKGGDRFFLLLPKVTGDKEIETIVASMMAALREPFCIEGQEVFLTISIGITRYPQGGDDAVSLLKNADAAMNKAKEAGRNTSRFFCDALHAKASRQLQLENLLRKALEKNEFSLHYQPQYRMSCRNDVDRSGLMHECISNQMIGCEALLRWNNAELGNVSPAEFIPIAEATGMIESIGEWVIREVCTQVRQWQDAGVEPFRVAINLSPRQLFNPNFEVMVYRMLRESKLDPCWLEMEVTENILMLDIREATEKLNQLRNMGVKISVDDFGTGYSSLSYLKKLPIDSLKIDRSFVQDLERCPDSTAIVQAIISMAKQLKLSVIAEGVETEEQATFLAGNGCTDLQGYFFNRPLSAKAFTAYLMSSAEHQQDCCPSDILGFYDPPIGRRIGAFA</sequence>
<reference evidence="3 4" key="1">
    <citation type="journal article" date="2017" name="Genome Announc.">
        <title>Complete Genome Sequences of Two Acetylene-Fermenting Pelobacter acetylenicus Strains.</title>
        <authorList>
            <person name="Sutton J.M."/>
            <person name="Baesman S.M."/>
            <person name="Fierst J.L."/>
            <person name="Poret-Peterson A.T."/>
            <person name="Oremland R.S."/>
            <person name="Dunlap D.S."/>
            <person name="Akob D.M."/>
        </authorList>
    </citation>
    <scope>NUCLEOTIDE SEQUENCE [LARGE SCALE GENOMIC DNA]</scope>
    <source>
        <strain evidence="3 4">SFB93</strain>
    </source>
</reference>
<dbReference type="Pfam" id="PF00563">
    <property type="entry name" value="EAL"/>
    <property type="match status" value="1"/>
</dbReference>
<dbReference type="PANTHER" id="PTHR44757">
    <property type="entry name" value="DIGUANYLATE CYCLASE DGCP"/>
    <property type="match status" value="1"/>
</dbReference>
<evidence type="ECO:0008006" key="5">
    <source>
        <dbReference type="Google" id="ProtNLM"/>
    </source>
</evidence>
<dbReference type="Pfam" id="PF00990">
    <property type="entry name" value="GGDEF"/>
    <property type="match status" value="1"/>
</dbReference>
<keyword evidence="4" id="KW-1185">Reference proteome</keyword>
<dbReference type="InterPro" id="IPR035919">
    <property type="entry name" value="EAL_sf"/>
</dbReference>
<dbReference type="SMART" id="SM00267">
    <property type="entry name" value="GGDEF"/>
    <property type="match status" value="1"/>
</dbReference>
<name>A0A1L3GQ16_9BACT</name>
<gene>
    <name evidence="3" type="ORF">A7E78_07920</name>
</gene>
<dbReference type="RefSeq" id="WP_072283735.1">
    <property type="nucleotide sequence ID" value="NZ_CP015519.1"/>
</dbReference>
<protein>
    <recommendedName>
        <fullName evidence="5">Diguanylate cyclase</fullName>
    </recommendedName>
</protein>
<dbReference type="KEGG" id="pef:A7E78_07920"/>
<dbReference type="EMBL" id="CP015519">
    <property type="protein sequence ID" value="APG27768.1"/>
    <property type="molecule type" value="Genomic_DNA"/>
</dbReference>
<dbReference type="InterPro" id="IPR052155">
    <property type="entry name" value="Biofilm_reg_signaling"/>
</dbReference>
<dbReference type="SUPFAM" id="SSF55073">
    <property type="entry name" value="Nucleotide cyclase"/>
    <property type="match status" value="1"/>
</dbReference>
<dbReference type="Proteomes" id="UP000182517">
    <property type="component" value="Chromosome"/>
</dbReference>
<dbReference type="InterPro" id="IPR001633">
    <property type="entry name" value="EAL_dom"/>
</dbReference>
<dbReference type="InterPro" id="IPR029787">
    <property type="entry name" value="Nucleotide_cyclase"/>
</dbReference>
<dbReference type="PANTHER" id="PTHR44757:SF2">
    <property type="entry name" value="BIOFILM ARCHITECTURE MAINTENANCE PROTEIN MBAA"/>
    <property type="match status" value="1"/>
</dbReference>
<dbReference type="InterPro" id="IPR000160">
    <property type="entry name" value="GGDEF_dom"/>
</dbReference>
<organism evidence="3 4">
    <name type="scientific">Syntrophotalea acetylenivorans</name>
    <dbReference type="NCBI Taxonomy" id="1842532"/>
    <lineage>
        <taxon>Bacteria</taxon>
        <taxon>Pseudomonadati</taxon>
        <taxon>Thermodesulfobacteriota</taxon>
        <taxon>Desulfuromonadia</taxon>
        <taxon>Desulfuromonadales</taxon>
        <taxon>Syntrophotaleaceae</taxon>
        <taxon>Syntrophotalea</taxon>
    </lineage>
</organism>